<dbReference type="EC" id="2.7.1.-" evidence="2"/>
<dbReference type="Gene3D" id="3.30.200.150">
    <property type="match status" value="1"/>
</dbReference>
<reference evidence="2 3" key="1">
    <citation type="submission" date="2024-06" db="EMBL/GenBank/DDBJ databases">
        <authorList>
            <person name="Bataeva Y.V."/>
            <person name="Grigorian L.N."/>
            <person name="Solomentsev V.I."/>
        </authorList>
    </citation>
    <scope>NUCLEOTIDE SEQUENCE [LARGE SCALE GENOMIC DNA]</scope>
    <source>
        <strain evidence="3">SCPM-O-B-12605 (RCAM04882)</strain>
    </source>
</reference>
<dbReference type="Proteomes" id="UP001432401">
    <property type="component" value="Unassembled WGS sequence"/>
</dbReference>
<accession>A0ABV1ZSQ2</accession>
<keyword evidence="3" id="KW-1185">Reference proteome</keyword>
<gene>
    <name evidence="2" type="ORF">ABUK86_08015</name>
</gene>
<protein>
    <submittedName>
        <fullName evidence="2">Aminoglycoside phosphotransferase family protein</fullName>
        <ecNumber evidence="2">2.7.1.-</ecNumber>
    </submittedName>
</protein>
<dbReference type="InterPro" id="IPR011009">
    <property type="entry name" value="Kinase-like_dom_sf"/>
</dbReference>
<proteinExistence type="predicted"/>
<evidence type="ECO:0000259" key="1">
    <source>
        <dbReference type="Pfam" id="PF01636"/>
    </source>
</evidence>
<organism evidence="2 3">
    <name type="scientific">Nocardiopsis tropica</name>
    <dbReference type="NCBI Taxonomy" id="109330"/>
    <lineage>
        <taxon>Bacteria</taxon>
        <taxon>Bacillati</taxon>
        <taxon>Actinomycetota</taxon>
        <taxon>Actinomycetes</taxon>
        <taxon>Streptosporangiales</taxon>
        <taxon>Nocardiopsidaceae</taxon>
        <taxon>Nocardiopsis</taxon>
    </lineage>
</organism>
<evidence type="ECO:0000313" key="3">
    <source>
        <dbReference type="Proteomes" id="UP001432401"/>
    </source>
</evidence>
<dbReference type="SUPFAM" id="SSF56112">
    <property type="entry name" value="Protein kinase-like (PK-like)"/>
    <property type="match status" value="1"/>
</dbReference>
<name>A0ABV1ZSQ2_9ACTN</name>
<feature type="domain" description="Aminoglycoside phosphotransferase" evidence="1">
    <location>
        <begin position="21"/>
        <end position="254"/>
    </location>
</feature>
<dbReference type="Gene3D" id="3.90.1200.10">
    <property type="match status" value="1"/>
</dbReference>
<dbReference type="RefSeq" id="WP_267947820.1">
    <property type="nucleotide sequence ID" value="NZ_JBEQNA010000005.1"/>
</dbReference>
<dbReference type="GO" id="GO:0016740">
    <property type="term" value="F:transferase activity"/>
    <property type="evidence" value="ECO:0007669"/>
    <property type="project" value="UniProtKB-KW"/>
</dbReference>
<dbReference type="InterPro" id="IPR002575">
    <property type="entry name" value="Aminoglycoside_PTrfase"/>
</dbReference>
<keyword evidence="2" id="KW-0808">Transferase</keyword>
<dbReference type="EMBL" id="JBEQNB010000004">
    <property type="protein sequence ID" value="MES0833716.1"/>
    <property type="molecule type" value="Genomic_DNA"/>
</dbReference>
<comment type="caution">
    <text evidence="2">The sequence shown here is derived from an EMBL/GenBank/DDBJ whole genome shotgun (WGS) entry which is preliminary data.</text>
</comment>
<dbReference type="Pfam" id="PF01636">
    <property type="entry name" value="APH"/>
    <property type="match status" value="1"/>
</dbReference>
<evidence type="ECO:0000313" key="2">
    <source>
        <dbReference type="EMBL" id="MES0833716.1"/>
    </source>
</evidence>
<sequence length="319" mass="34872">MQQHDEAWVRFFEAKGYPEAAELAAGMEGAVYALNDDLVAKVWGVRSGEELERLQRFYDDLAKAQLAFRTPRIEEVLYENGRFVSIEQRLSGVPLADMDPRRPELWPQAAACMLDVLGEISTADSPALRGLAVLDEASPFWEGHTSWPDALTALIHRRLALFGDQLRAAVPGFDGKLARILELVGDLGDVPLGLMHGDLVPDNVLVNDECQVVGTLDFGFLSTVGDPVFDAALTASIFDMYGPQAHETEAYLDAAVVERFGCPPERMALYRAVYGIIASNAYDPQGQDGHFKFCADLLLREDVSELLGGVSGPASRTGE</sequence>